<keyword evidence="1" id="KW-1133">Transmembrane helix</keyword>
<protein>
    <submittedName>
        <fullName evidence="2">Uncharacterized protein</fullName>
    </submittedName>
</protein>
<gene>
    <name evidence="2" type="ORF">FHX34_103479</name>
</gene>
<evidence type="ECO:0000313" key="2">
    <source>
        <dbReference type="EMBL" id="TWG20950.1"/>
    </source>
</evidence>
<keyword evidence="3" id="KW-1185">Reference proteome</keyword>
<organism evidence="2 3">
    <name type="scientific">Actinoplanes teichomyceticus</name>
    <dbReference type="NCBI Taxonomy" id="1867"/>
    <lineage>
        <taxon>Bacteria</taxon>
        <taxon>Bacillati</taxon>
        <taxon>Actinomycetota</taxon>
        <taxon>Actinomycetes</taxon>
        <taxon>Micromonosporales</taxon>
        <taxon>Micromonosporaceae</taxon>
        <taxon>Actinoplanes</taxon>
    </lineage>
</organism>
<feature type="transmembrane region" description="Helical" evidence="1">
    <location>
        <begin position="36"/>
        <end position="55"/>
    </location>
</feature>
<name>A0A561WAS0_ACTTI</name>
<proteinExistence type="predicted"/>
<feature type="transmembrane region" description="Helical" evidence="1">
    <location>
        <begin position="88"/>
        <end position="109"/>
    </location>
</feature>
<keyword evidence="1" id="KW-0812">Transmembrane</keyword>
<reference evidence="2 3" key="1">
    <citation type="submission" date="2019-06" db="EMBL/GenBank/DDBJ databases">
        <title>Sequencing the genomes of 1000 actinobacteria strains.</title>
        <authorList>
            <person name="Klenk H.-P."/>
        </authorList>
    </citation>
    <scope>NUCLEOTIDE SEQUENCE [LARGE SCALE GENOMIC DNA]</scope>
    <source>
        <strain evidence="2 3">DSM 43866</strain>
    </source>
</reference>
<feature type="transmembrane region" description="Helical" evidence="1">
    <location>
        <begin position="62"/>
        <end position="82"/>
    </location>
</feature>
<keyword evidence="1" id="KW-0472">Membrane</keyword>
<sequence>MFRTYGKSIIAAIYAVLVVAIPLVTGDNHVDPAEGVTIATAVATAILTYLVPLAPGATWAKTAVGAVLAGLGLLSTLIGDGIDANDLLLIAASVLGALGITLAPAISPATGARAGAAR</sequence>
<dbReference type="EMBL" id="VIWY01000003">
    <property type="protein sequence ID" value="TWG20950.1"/>
    <property type="molecule type" value="Genomic_DNA"/>
</dbReference>
<evidence type="ECO:0000256" key="1">
    <source>
        <dbReference type="SAM" id="Phobius"/>
    </source>
</evidence>
<comment type="caution">
    <text evidence="2">The sequence shown here is derived from an EMBL/GenBank/DDBJ whole genome shotgun (WGS) entry which is preliminary data.</text>
</comment>
<accession>A0A561WAS0</accession>
<dbReference type="RefSeq" id="WP_122979635.1">
    <property type="nucleotide sequence ID" value="NZ_BOMX01000153.1"/>
</dbReference>
<dbReference type="Proteomes" id="UP000320239">
    <property type="component" value="Unassembled WGS sequence"/>
</dbReference>
<evidence type="ECO:0000313" key="3">
    <source>
        <dbReference type="Proteomes" id="UP000320239"/>
    </source>
</evidence>
<dbReference type="AlphaFoldDB" id="A0A561WAS0"/>